<proteinExistence type="inferred from homology"/>
<comment type="subcellular location">
    <subcellularLocation>
        <location evidence="1">Membrane</location>
        <topology evidence="1">Multi-pass membrane protein</topology>
    </subcellularLocation>
</comment>
<evidence type="ECO:0000256" key="5">
    <source>
        <dbReference type="ARBA" id="ARBA00023136"/>
    </source>
</evidence>
<feature type="transmembrane region" description="Helical" evidence="6">
    <location>
        <begin position="247"/>
        <end position="267"/>
    </location>
</feature>
<feature type="transmembrane region" description="Helical" evidence="6">
    <location>
        <begin position="486"/>
        <end position="508"/>
    </location>
</feature>
<dbReference type="Pfam" id="PF00854">
    <property type="entry name" value="PTR2"/>
    <property type="match status" value="1"/>
</dbReference>
<dbReference type="GO" id="GO:0022857">
    <property type="term" value="F:transmembrane transporter activity"/>
    <property type="evidence" value="ECO:0007669"/>
    <property type="project" value="InterPro"/>
</dbReference>
<dbReference type="Proteomes" id="UP000789831">
    <property type="component" value="Unassembled WGS sequence"/>
</dbReference>
<dbReference type="InterPro" id="IPR036259">
    <property type="entry name" value="MFS_trans_sf"/>
</dbReference>
<dbReference type="OrthoDB" id="8904098at2759"/>
<protein>
    <submittedName>
        <fullName evidence="7">5758_t:CDS:1</fullName>
    </submittedName>
</protein>
<accession>A0A9N9B7H6</accession>
<comment type="caution">
    <text evidence="7">The sequence shown here is derived from an EMBL/GenBank/DDBJ whole genome shotgun (WGS) entry which is preliminary data.</text>
</comment>
<evidence type="ECO:0000256" key="3">
    <source>
        <dbReference type="ARBA" id="ARBA00022692"/>
    </source>
</evidence>
<dbReference type="PANTHER" id="PTHR11654">
    <property type="entry name" value="OLIGOPEPTIDE TRANSPORTER-RELATED"/>
    <property type="match status" value="1"/>
</dbReference>
<evidence type="ECO:0000256" key="1">
    <source>
        <dbReference type="ARBA" id="ARBA00004141"/>
    </source>
</evidence>
<feature type="transmembrane region" description="Helical" evidence="6">
    <location>
        <begin position="404"/>
        <end position="426"/>
    </location>
</feature>
<keyword evidence="8" id="KW-1185">Reference proteome</keyword>
<feature type="transmembrane region" description="Helical" evidence="6">
    <location>
        <begin position="57"/>
        <end position="78"/>
    </location>
</feature>
<keyword evidence="3 6" id="KW-0812">Transmembrane</keyword>
<sequence length="543" mass="61285">MNINIPYKGGDDNHKQEEYELESIATRDNVEYQHPTEIEEIELKSLRRVSDRIPAAAWYNIAFAFIEAFAYSGSTFIFQNYIQFPPPKHPGDQPGALGKGQQTATAWSTFFQFWSWGTPVIAAIIADRYLSKFHTIILFSFIFVSGLLILTVTSTPAAIKAGVAYPGLIAGIIVTGLGDGLQSISLVMVGEQYPRKENFIRTLRTGERVIVDPKLTLSSIYHYLYLTLAIGYLAPTITTNIEKYHSFWLAFLIMALIFSIGVVLYSWSRRWFIETKTGGLQLWKSVLVIRMAIARGFNLENAKPSKIPEPHHSNIIWDDKFVEELRTTIHASKVLLFPSIYWMCYGQMSSNLVSQAATMETGIFPNDMMSQVDYITLIILIPFMDKVFYPMLRRRHMEPSPITRIFIGFMLITVAMSFAAILQHLIYLKPPCYQFPRCNVESGGSKVPNYISVWWQAPIYVIVAFSEAITSLDYAYSKSPPSMKSLVMAINLLTSSIGSALALAFVPLARDPLLPYMFSGMAIVSFVTGCLFLICYSGKKQYN</sequence>
<evidence type="ECO:0000313" key="7">
    <source>
        <dbReference type="EMBL" id="CAG8553466.1"/>
    </source>
</evidence>
<dbReference type="GO" id="GO:0016020">
    <property type="term" value="C:membrane"/>
    <property type="evidence" value="ECO:0007669"/>
    <property type="project" value="UniProtKB-SubCell"/>
</dbReference>
<feature type="transmembrane region" description="Helical" evidence="6">
    <location>
        <begin position="137"/>
        <end position="159"/>
    </location>
</feature>
<organism evidence="7 8">
    <name type="scientific">Ambispora gerdemannii</name>
    <dbReference type="NCBI Taxonomy" id="144530"/>
    <lineage>
        <taxon>Eukaryota</taxon>
        <taxon>Fungi</taxon>
        <taxon>Fungi incertae sedis</taxon>
        <taxon>Mucoromycota</taxon>
        <taxon>Glomeromycotina</taxon>
        <taxon>Glomeromycetes</taxon>
        <taxon>Archaeosporales</taxon>
        <taxon>Ambisporaceae</taxon>
        <taxon>Ambispora</taxon>
    </lineage>
</organism>
<dbReference type="InterPro" id="IPR000109">
    <property type="entry name" value="POT_fam"/>
</dbReference>
<keyword evidence="4 6" id="KW-1133">Transmembrane helix</keyword>
<dbReference type="AlphaFoldDB" id="A0A9N9B7H6"/>
<keyword evidence="5 6" id="KW-0472">Membrane</keyword>
<dbReference type="Gene3D" id="1.20.1250.20">
    <property type="entry name" value="MFS general substrate transporter like domains"/>
    <property type="match status" value="1"/>
</dbReference>
<evidence type="ECO:0000256" key="6">
    <source>
        <dbReference type="SAM" id="Phobius"/>
    </source>
</evidence>
<reference evidence="7" key="1">
    <citation type="submission" date="2021-06" db="EMBL/GenBank/DDBJ databases">
        <authorList>
            <person name="Kallberg Y."/>
            <person name="Tangrot J."/>
            <person name="Rosling A."/>
        </authorList>
    </citation>
    <scope>NUCLEOTIDE SEQUENCE</scope>
    <source>
        <strain evidence="7">MT106</strain>
    </source>
</reference>
<feature type="transmembrane region" description="Helical" evidence="6">
    <location>
        <begin position="374"/>
        <end position="392"/>
    </location>
</feature>
<feature type="transmembrane region" description="Helical" evidence="6">
    <location>
        <begin position="165"/>
        <end position="189"/>
    </location>
</feature>
<evidence type="ECO:0000256" key="2">
    <source>
        <dbReference type="ARBA" id="ARBA00005982"/>
    </source>
</evidence>
<evidence type="ECO:0000313" key="8">
    <source>
        <dbReference type="Proteomes" id="UP000789831"/>
    </source>
</evidence>
<feature type="transmembrane region" description="Helical" evidence="6">
    <location>
        <begin position="453"/>
        <end position="474"/>
    </location>
</feature>
<dbReference type="SUPFAM" id="SSF103473">
    <property type="entry name" value="MFS general substrate transporter"/>
    <property type="match status" value="1"/>
</dbReference>
<feature type="transmembrane region" description="Helical" evidence="6">
    <location>
        <begin position="113"/>
        <end position="130"/>
    </location>
</feature>
<evidence type="ECO:0000256" key="4">
    <source>
        <dbReference type="ARBA" id="ARBA00022989"/>
    </source>
</evidence>
<feature type="transmembrane region" description="Helical" evidence="6">
    <location>
        <begin position="514"/>
        <end position="536"/>
    </location>
</feature>
<feature type="transmembrane region" description="Helical" evidence="6">
    <location>
        <begin position="334"/>
        <end position="354"/>
    </location>
</feature>
<gene>
    <name evidence="7" type="ORF">AGERDE_LOCUS6787</name>
</gene>
<comment type="similarity">
    <text evidence="2">Belongs to the major facilitator superfamily. Proton-dependent oligopeptide transporter (POT/PTR) (TC 2.A.17) family.</text>
</comment>
<feature type="transmembrane region" description="Helical" evidence="6">
    <location>
        <begin position="223"/>
        <end position="241"/>
    </location>
</feature>
<name>A0A9N9B7H6_9GLOM</name>
<dbReference type="EMBL" id="CAJVPL010001116">
    <property type="protein sequence ID" value="CAG8553466.1"/>
    <property type="molecule type" value="Genomic_DNA"/>
</dbReference>